<comment type="similarity">
    <text evidence="7 10">Belongs to the fluoride channel Fluc/FEX (TC 1.A.43) family.</text>
</comment>
<protein>
    <recommendedName>
        <fullName evidence="10">Fluoride-specific ion channel FluC</fullName>
    </recommendedName>
</protein>
<dbReference type="InterPro" id="IPR003691">
    <property type="entry name" value="FluC"/>
</dbReference>
<gene>
    <name evidence="10" type="primary">fluC</name>
    <name evidence="10" type="synonym">crcB</name>
    <name evidence="11" type="ORF">G1C98_0808</name>
</gene>
<evidence type="ECO:0000313" key="11">
    <source>
        <dbReference type="EMBL" id="NMM96072.1"/>
    </source>
</evidence>
<dbReference type="Proteomes" id="UP000529710">
    <property type="component" value="Unassembled WGS sequence"/>
</dbReference>
<evidence type="ECO:0000256" key="7">
    <source>
        <dbReference type="ARBA" id="ARBA00035120"/>
    </source>
</evidence>
<keyword evidence="6 10" id="KW-0407">Ion channel</keyword>
<evidence type="ECO:0000256" key="3">
    <source>
        <dbReference type="ARBA" id="ARBA00022692"/>
    </source>
</evidence>
<feature type="binding site" evidence="10">
    <location>
        <position position="79"/>
    </location>
    <ligand>
        <name>Na(+)</name>
        <dbReference type="ChEBI" id="CHEBI:29101"/>
        <note>structural</note>
    </ligand>
</feature>
<dbReference type="RefSeq" id="WP_169079518.1">
    <property type="nucleotide sequence ID" value="NZ_JAAIIF010000008.1"/>
</dbReference>
<feature type="transmembrane region" description="Helical" evidence="10">
    <location>
        <begin position="68"/>
        <end position="85"/>
    </location>
</feature>
<comment type="function">
    <text evidence="9 10">Fluoride-specific ion channel. Important for reducing fluoride concentration in the cell, thus reducing its toxicity.</text>
</comment>
<dbReference type="PANTHER" id="PTHR28259">
    <property type="entry name" value="FLUORIDE EXPORT PROTEIN 1-RELATED"/>
    <property type="match status" value="1"/>
</dbReference>
<dbReference type="GO" id="GO:0046872">
    <property type="term" value="F:metal ion binding"/>
    <property type="evidence" value="ECO:0007669"/>
    <property type="project" value="UniProtKB-KW"/>
</dbReference>
<evidence type="ECO:0000256" key="5">
    <source>
        <dbReference type="ARBA" id="ARBA00023136"/>
    </source>
</evidence>
<feature type="transmembrane region" description="Helical" evidence="10">
    <location>
        <begin position="97"/>
        <end position="122"/>
    </location>
</feature>
<feature type="binding site" evidence="10">
    <location>
        <position position="76"/>
    </location>
    <ligand>
        <name>Na(+)</name>
        <dbReference type="ChEBI" id="CHEBI:29101"/>
        <note>structural</note>
    </ligand>
</feature>
<evidence type="ECO:0000256" key="4">
    <source>
        <dbReference type="ARBA" id="ARBA00022989"/>
    </source>
</evidence>
<evidence type="ECO:0000256" key="9">
    <source>
        <dbReference type="ARBA" id="ARBA00049940"/>
    </source>
</evidence>
<comment type="subcellular location">
    <subcellularLocation>
        <location evidence="1 10">Cell membrane</location>
        <topology evidence="1 10">Multi-pass membrane protein</topology>
    </subcellularLocation>
</comment>
<evidence type="ECO:0000256" key="10">
    <source>
        <dbReference type="HAMAP-Rule" id="MF_00454"/>
    </source>
</evidence>
<keyword evidence="2 10" id="KW-1003">Cell membrane</keyword>
<comment type="catalytic activity">
    <reaction evidence="8">
        <text>fluoride(in) = fluoride(out)</text>
        <dbReference type="Rhea" id="RHEA:76159"/>
        <dbReference type="ChEBI" id="CHEBI:17051"/>
    </reaction>
    <physiologicalReaction direction="left-to-right" evidence="8">
        <dbReference type="Rhea" id="RHEA:76160"/>
    </physiologicalReaction>
</comment>
<proteinExistence type="inferred from homology"/>
<reference evidence="11 12" key="1">
    <citation type="submission" date="2020-02" db="EMBL/GenBank/DDBJ databases">
        <title>Characterization of phylogenetic diversity of novel bifidobacterial species isolated in Czech ZOOs.</title>
        <authorList>
            <person name="Lugli G.A."/>
            <person name="Vera N.B."/>
            <person name="Ventura M."/>
        </authorList>
    </citation>
    <scope>NUCLEOTIDE SEQUENCE [LARGE SCALE GENOMIC DNA]</scope>
    <source>
        <strain evidence="11 12">DSM 109960</strain>
    </source>
</reference>
<dbReference type="GO" id="GO:0062054">
    <property type="term" value="F:fluoride channel activity"/>
    <property type="evidence" value="ECO:0007669"/>
    <property type="project" value="UniProtKB-UniRule"/>
</dbReference>
<dbReference type="AlphaFoldDB" id="A0A7Y0ETE2"/>
<keyword evidence="10" id="KW-0813">Transport</keyword>
<dbReference type="GO" id="GO:0005886">
    <property type="term" value="C:plasma membrane"/>
    <property type="evidence" value="ECO:0007669"/>
    <property type="project" value="UniProtKB-SubCell"/>
</dbReference>
<keyword evidence="10" id="KW-0479">Metal-binding</keyword>
<name>A0A7Y0ETE2_9BIFI</name>
<dbReference type="Pfam" id="PF02537">
    <property type="entry name" value="CRCB"/>
    <property type="match status" value="1"/>
</dbReference>
<keyword evidence="5 10" id="KW-0472">Membrane</keyword>
<dbReference type="GO" id="GO:0140114">
    <property type="term" value="P:cellular detoxification of fluoride"/>
    <property type="evidence" value="ECO:0007669"/>
    <property type="project" value="UniProtKB-UniRule"/>
</dbReference>
<keyword evidence="4 10" id="KW-1133">Transmembrane helix</keyword>
<keyword evidence="12" id="KW-1185">Reference proteome</keyword>
<comment type="caution">
    <text evidence="11">The sequence shown here is derived from an EMBL/GenBank/DDBJ whole genome shotgun (WGS) entry which is preliminary data.</text>
</comment>
<sequence length="123" mass="12524">MSAIVAVLVCLCGGLGASARYIFDSYIKAIWHKAFPMSTFVINVVAGLLAGMVAGCYARPAMSDQTHLLLATGLLGGFSTFSTMMNESVSALRAGKIAVFAGCMAASVVAPVAAVALGYLIAA</sequence>
<keyword evidence="10" id="KW-0406">Ion transport</keyword>
<keyword evidence="3 10" id="KW-0812">Transmembrane</keyword>
<dbReference type="HAMAP" id="MF_00454">
    <property type="entry name" value="FluC"/>
    <property type="match status" value="1"/>
</dbReference>
<evidence type="ECO:0000256" key="2">
    <source>
        <dbReference type="ARBA" id="ARBA00022475"/>
    </source>
</evidence>
<evidence type="ECO:0000256" key="1">
    <source>
        <dbReference type="ARBA" id="ARBA00004651"/>
    </source>
</evidence>
<evidence type="ECO:0000313" key="12">
    <source>
        <dbReference type="Proteomes" id="UP000529710"/>
    </source>
</evidence>
<dbReference type="PANTHER" id="PTHR28259:SF1">
    <property type="entry name" value="FLUORIDE EXPORT PROTEIN 1-RELATED"/>
    <property type="match status" value="1"/>
</dbReference>
<dbReference type="EMBL" id="JAAIIF010000008">
    <property type="protein sequence ID" value="NMM96072.1"/>
    <property type="molecule type" value="Genomic_DNA"/>
</dbReference>
<evidence type="ECO:0000256" key="6">
    <source>
        <dbReference type="ARBA" id="ARBA00023303"/>
    </source>
</evidence>
<evidence type="ECO:0000256" key="8">
    <source>
        <dbReference type="ARBA" id="ARBA00035585"/>
    </source>
</evidence>
<organism evidence="11 12">
    <name type="scientific">Bifidobacterium erythrocebi</name>
    <dbReference type="NCBI Taxonomy" id="2675325"/>
    <lineage>
        <taxon>Bacteria</taxon>
        <taxon>Bacillati</taxon>
        <taxon>Actinomycetota</taxon>
        <taxon>Actinomycetes</taxon>
        <taxon>Bifidobacteriales</taxon>
        <taxon>Bifidobacteriaceae</taxon>
        <taxon>Bifidobacterium</taxon>
    </lineage>
</organism>
<accession>A0A7Y0ETE2</accession>
<feature type="transmembrane region" description="Helical" evidence="10">
    <location>
        <begin position="35"/>
        <end position="56"/>
    </location>
</feature>
<keyword evidence="10" id="KW-0915">Sodium</keyword>
<comment type="activity regulation">
    <text evidence="10">Na(+) is not transported, but it plays an essential structural role and its presence is essential for fluoride channel function.</text>
</comment>